<dbReference type="InterPro" id="IPR016047">
    <property type="entry name" value="M23ase_b-sheet_dom"/>
</dbReference>
<feature type="transmembrane region" description="Helical" evidence="3">
    <location>
        <begin position="37"/>
        <end position="59"/>
    </location>
</feature>
<sequence length="309" mass="35068">METGKAKNRKKYISVVLIPHFNSRVRTFKFSSPYSKLITFVSIFFLFQTAFIFTFARIYNENSLLKKNMTEISAVNEEQRNLLEEKIKEIDILVENNDKMNAAIENFMIKYQEISDTYIEDRLDNLKLNPSSRGMDRSFINDIDELKKLLDNLQKLNAVKSDKLEKLAETEKKLKDYMDSMPTLWPTTGEVSSQFGSRKDPIATWKKSFHTGLDIAADYGADIKASASGKVIMAGRTEVYGNTIEIDHGHGITTFYGHASRLLVKEGQTVKKGEVIAKVGSTGRSTGSHLHFEIRINGNAVDPLEYLDD</sequence>
<comment type="caution">
    <text evidence="5">The sequence shown here is derived from an EMBL/GenBank/DDBJ whole genome shotgun (WGS) entry which is preliminary data.</text>
</comment>
<name>A0A2K2F4L5_9CLOT</name>
<keyword evidence="3" id="KW-0472">Membrane</keyword>
<evidence type="ECO:0000256" key="3">
    <source>
        <dbReference type="SAM" id="Phobius"/>
    </source>
</evidence>
<dbReference type="CDD" id="cd12797">
    <property type="entry name" value="M23_peptidase"/>
    <property type="match status" value="1"/>
</dbReference>
<evidence type="ECO:0000256" key="1">
    <source>
        <dbReference type="ARBA" id="ARBA00022729"/>
    </source>
</evidence>
<gene>
    <name evidence="5" type="ORF">CDQ84_06535</name>
</gene>
<keyword evidence="3" id="KW-0812">Transmembrane</keyword>
<dbReference type="InterPro" id="IPR011055">
    <property type="entry name" value="Dup_hybrid_motif"/>
</dbReference>
<proteinExistence type="predicted"/>
<keyword evidence="1" id="KW-0732">Signal</keyword>
<dbReference type="OrthoDB" id="9814460at2"/>
<protein>
    <recommendedName>
        <fullName evidence="4">M23ase beta-sheet core domain-containing protein</fullName>
    </recommendedName>
</protein>
<reference evidence="5 6" key="1">
    <citation type="submission" date="2017-06" db="EMBL/GenBank/DDBJ databases">
        <title>Investigating the central metabolism of Clostridium thermosuccinogenes.</title>
        <authorList>
            <person name="Koendjbiharie J.G."/>
            <person name="van Kranenburg R."/>
        </authorList>
    </citation>
    <scope>NUCLEOTIDE SEQUENCE [LARGE SCALE GENOMIC DNA]</scope>
    <source>
        <strain evidence="5 6">DSM 5806</strain>
    </source>
</reference>
<dbReference type="Gene3D" id="2.70.70.10">
    <property type="entry name" value="Glucose Permease (Domain IIA)"/>
    <property type="match status" value="1"/>
</dbReference>
<keyword evidence="6" id="KW-1185">Reference proteome</keyword>
<feature type="coiled-coil region" evidence="2">
    <location>
        <begin position="76"/>
        <end position="103"/>
    </location>
</feature>
<evidence type="ECO:0000313" key="5">
    <source>
        <dbReference type="EMBL" id="PNU00337.1"/>
    </source>
</evidence>
<evidence type="ECO:0000259" key="4">
    <source>
        <dbReference type="Pfam" id="PF01551"/>
    </source>
</evidence>
<keyword evidence="2" id="KW-0175">Coiled coil</keyword>
<feature type="domain" description="M23ase beta-sheet core" evidence="4">
    <location>
        <begin position="209"/>
        <end position="303"/>
    </location>
</feature>
<dbReference type="PANTHER" id="PTHR21666">
    <property type="entry name" value="PEPTIDASE-RELATED"/>
    <property type="match status" value="1"/>
</dbReference>
<dbReference type="Pfam" id="PF01551">
    <property type="entry name" value="Peptidase_M23"/>
    <property type="match status" value="1"/>
</dbReference>
<accession>A0A2K2F4L5</accession>
<organism evidence="5 6">
    <name type="scientific">Clostridium thermosuccinogenes</name>
    <dbReference type="NCBI Taxonomy" id="84032"/>
    <lineage>
        <taxon>Bacteria</taxon>
        <taxon>Bacillati</taxon>
        <taxon>Bacillota</taxon>
        <taxon>Clostridia</taxon>
        <taxon>Eubacteriales</taxon>
        <taxon>Clostridiaceae</taxon>
        <taxon>Clostridium</taxon>
    </lineage>
</organism>
<dbReference type="InterPro" id="IPR050570">
    <property type="entry name" value="Cell_wall_metabolism_enzyme"/>
</dbReference>
<feature type="coiled-coil region" evidence="2">
    <location>
        <begin position="143"/>
        <end position="180"/>
    </location>
</feature>
<evidence type="ECO:0000313" key="6">
    <source>
        <dbReference type="Proteomes" id="UP000236151"/>
    </source>
</evidence>
<dbReference type="AlphaFoldDB" id="A0A2K2F4L5"/>
<dbReference type="Proteomes" id="UP000236151">
    <property type="component" value="Unassembled WGS sequence"/>
</dbReference>
<dbReference type="FunFam" id="2.70.70.10:FF:000006">
    <property type="entry name" value="M23 family peptidase"/>
    <property type="match status" value="1"/>
</dbReference>
<dbReference type="SUPFAM" id="SSF51261">
    <property type="entry name" value="Duplicated hybrid motif"/>
    <property type="match status" value="1"/>
</dbReference>
<dbReference type="EMBL" id="NIOJ01000012">
    <property type="protein sequence ID" value="PNU00337.1"/>
    <property type="molecule type" value="Genomic_DNA"/>
</dbReference>
<dbReference type="PANTHER" id="PTHR21666:SF289">
    <property type="entry name" value="L-ALA--D-GLU ENDOPEPTIDASE"/>
    <property type="match status" value="1"/>
</dbReference>
<keyword evidence="3" id="KW-1133">Transmembrane helix</keyword>
<dbReference type="RefSeq" id="WP_103080926.1">
    <property type="nucleotide sequence ID" value="NZ_CP021850.1"/>
</dbReference>
<dbReference type="GO" id="GO:0004222">
    <property type="term" value="F:metalloendopeptidase activity"/>
    <property type="evidence" value="ECO:0007669"/>
    <property type="project" value="TreeGrafter"/>
</dbReference>
<dbReference type="KEGG" id="cthd:CDO33_14050"/>
<evidence type="ECO:0000256" key="2">
    <source>
        <dbReference type="SAM" id="Coils"/>
    </source>
</evidence>